<organism evidence="2 3">
    <name type="scientific">Aureobasidium pullulans</name>
    <name type="common">Black yeast</name>
    <name type="synonym">Pullularia pullulans</name>
    <dbReference type="NCBI Taxonomy" id="5580"/>
    <lineage>
        <taxon>Eukaryota</taxon>
        <taxon>Fungi</taxon>
        <taxon>Dikarya</taxon>
        <taxon>Ascomycota</taxon>
        <taxon>Pezizomycotina</taxon>
        <taxon>Dothideomycetes</taxon>
        <taxon>Dothideomycetidae</taxon>
        <taxon>Dothideales</taxon>
        <taxon>Saccotheciaceae</taxon>
        <taxon>Aureobasidium</taxon>
    </lineage>
</organism>
<name>A0A4S9PC22_AURPU</name>
<protein>
    <submittedName>
        <fullName evidence="2">Uncharacterized protein</fullName>
    </submittedName>
</protein>
<reference evidence="2 3" key="1">
    <citation type="submission" date="2018-10" db="EMBL/GenBank/DDBJ databases">
        <title>Fifty Aureobasidium pullulans genomes reveal a recombining polyextremotolerant generalist.</title>
        <authorList>
            <person name="Gostincar C."/>
            <person name="Turk M."/>
            <person name="Zajc J."/>
            <person name="Gunde-Cimerman N."/>
        </authorList>
    </citation>
    <scope>NUCLEOTIDE SEQUENCE [LARGE SCALE GENOMIC DNA]</scope>
    <source>
        <strain evidence="2 3">EXF-4256</strain>
    </source>
</reference>
<evidence type="ECO:0000256" key="1">
    <source>
        <dbReference type="SAM" id="Phobius"/>
    </source>
</evidence>
<evidence type="ECO:0000313" key="3">
    <source>
        <dbReference type="Proteomes" id="UP000305064"/>
    </source>
</evidence>
<comment type="caution">
    <text evidence="2">The sequence shown here is derived from an EMBL/GenBank/DDBJ whole genome shotgun (WGS) entry which is preliminary data.</text>
</comment>
<keyword evidence="1" id="KW-0472">Membrane</keyword>
<dbReference type="EMBL" id="QZBJ01000185">
    <property type="protein sequence ID" value="THY67054.1"/>
    <property type="molecule type" value="Genomic_DNA"/>
</dbReference>
<sequence length="97" mass="10821">MSVFEIVVRFSIQHIGPETTYEILTSLILLYARIRQLQIFLGSISLLAYMIVSSTGTIIVSLTSSSLKMLFGCPIMMLVILKLAIDTEHASSTFVHR</sequence>
<proteinExistence type="predicted"/>
<feature type="transmembrane region" description="Helical" evidence="1">
    <location>
        <begin position="39"/>
        <end position="60"/>
    </location>
</feature>
<keyword evidence="1" id="KW-1133">Transmembrane helix</keyword>
<keyword evidence="1" id="KW-0812">Transmembrane</keyword>
<dbReference type="Proteomes" id="UP000305064">
    <property type="component" value="Unassembled WGS sequence"/>
</dbReference>
<evidence type="ECO:0000313" key="2">
    <source>
        <dbReference type="EMBL" id="THY67054.1"/>
    </source>
</evidence>
<dbReference type="AlphaFoldDB" id="A0A4S9PC22"/>
<gene>
    <name evidence="2" type="ORF">D6C94_10741</name>
</gene>
<accession>A0A4S9PC22</accession>